<evidence type="ECO:0000313" key="1">
    <source>
        <dbReference type="EMBL" id="UTT51402.1"/>
    </source>
</evidence>
<keyword evidence="1" id="KW-0456">Lyase</keyword>
<evidence type="ECO:0000313" key="2">
    <source>
        <dbReference type="Proteomes" id="UP001060245"/>
    </source>
</evidence>
<proteinExistence type="predicted"/>
<dbReference type="EMBL" id="CP101471">
    <property type="protein sequence ID" value="UTT51402.1"/>
    <property type="molecule type" value="Genomic_DNA"/>
</dbReference>
<sequence length="481" mass="51508">MTTPAHGAASARRRTLAEKVWDDHLVVKGENGEPDLIYIDLHLVHEVTSPQAFDGLRSEGRPLRRLDLTIATEDHNTPTWDIDKPIADLTSRTQIETLRRNAAEFGVRLHSLGDAEQGIVHVVGPQLGLTMPGITVVCGDSHTSTHGAFGAMAFGIGTSEVEHVMATQTLPLKPFKTMAINVEGTLRPGVTAKDIILAVIAKIGTGGGQGYVLEFRGSAIRALSMEGRMTICNMSIEAGARAGMVAPDETTFAYLEGRPHAPKGQDWEDAVAYWRTLPTDEGAIFDAEVFIDADQLEPFVTWGTNPGQGSSLSAAVPDPAEIDDPNERAAAERALEYMDLKPGTPLKEVPVDAVFMGSCTNSRIEDLRAFASIIEGKKKADGVRVMVVPGSARVRLEAEAEGLDKVIKDFGAEWRFAGCSMCLGMNPDQLAPGERCASTSNRNFEGRQGKGGRTHLVSPLVAAATAIRGTLSSPSDLTEGF</sequence>
<keyword evidence="2" id="KW-1185">Reference proteome</keyword>
<dbReference type="Proteomes" id="UP001060245">
    <property type="component" value="Chromosome"/>
</dbReference>
<accession>A0ACD4B1P6</accession>
<protein>
    <submittedName>
        <fullName evidence="1">3-isopropylmalate dehydratase large subunit</fullName>
        <ecNumber evidence="1">4.2.1.33</ecNumber>
    </submittedName>
</protein>
<name>A0ACD4B1P6_MICMQ</name>
<reference evidence="1" key="1">
    <citation type="submission" date="2022-07" db="EMBL/GenBank/DDBJ databases">
        <title>Complete genome of DND4.</title>
        <authorList>
            <person name="Cao G."/>
        </authorList>
    </citation>
    <scope>NUCLEOTIDE SEQUENCE</scope>
    <source>
        <strain evidence="1">DND4</strain>
    </source>
</reference>
<gene>
    <name evidence="1" type="primary">leuC</name>
    <name evidence="1" type="ORF">NMQ05_09860</name>
</gene>
<organism evidence="1 2">
    <name type="scientific">Microbacterium maritypicum</name>
    <name type="common">Microbacterium liquefaciens</name>
    <dbReference type="NCBI Taxonomy" id="33918"/>
    <lineage>
        <taxon>Bacteria</taxon>
        <taxon>Bacillati</taxon>
        <taxon>Actinomycetota</taxon>
        <taxon>Actinomycetes</taxon>
        <taxon>Micrococcales</taxon>
        <taxon>Microbacteriaceae</taxon>
        <taxon>Microbacterium</taxon>
    </lineage>
</organism>
<dbReference type="EC" id="4.2.1.33" evidence="1"/>